<evidence type="ECO:0000313" key="3">
    <source>
        <dbReference type="EMBL" id="KAK4496009.1"/>
    </source>
</evidence>
<reference evidence="3 4" key="1">
    <citation type="journal article" date="2023" name="G3 (Bethesda)">
        <title>A chromosome-level genome assembly of Zasmidium syzygii isolated from banana leaves.</title>
        <authorList>
            <person name="van Westerhoven A.C."/>
            <person name="Mehrabi R."/>
            <person name="Talebi R."/>
            <person name="Steentjes M.B.F."/>
            <person name="Corcolon B."/>
            <person name="Chong P.A."/>
            <person name="Kema G.H.J."/>
            <person name="Seidl M.F."/>
        </authorList>
    </citation>
    <scope>NUCLEOTIDE SEQUENCE [LARGE SCALE GENOMIC DNA]</scope>
    <source>
        <strain evidence="3 4">P124</strain>
    </source>
</reference>
<dbReference type="PANTHER" id="PTHR24321">
    <property type="entry name" value="DEHYDROGENASES, SHORT CHAIN"/>
    <property type="match status" value="1"/>
</dbReference>
<keyword evidence="4" id="KW-1185">Reference proteome</keyword>
<evidence type="ECO:0000256" key="2">
    <source>
        <dbReference type="ARBA" id="ARBA00023002"/>
    </source>
</evidence>
<keyword evidence="2" id="KW-0560">Oxidoreductase</keyword>
<dbReference type="InterPro" id="IPR036291">
    <property type="entry name" value="NAD(P)-bd_dom_sf"/>
</dbReference>
<proteinExistence type="inferred from homology"/>
<accession>A0ABR0E3L9</accession>
<protein>
    <submittedName>
        <fullName evidence="3">Uncharacterized protein</fullName>
    </submittedName>
</protein>
<dbReference type="CDD" id="cd05233">
    <property type="entry name" value="SDR_c"/>
    <property type="match status" value="1"/>
</dbReference>
<gene>
    <name evidence="3" type="ORF">PRZ48_013278</name>
</gene>
<dbReference type="PRINTS" id="PR00080">
    <property type="entry name" value="SDRFAMILY"/>
</dbReference>
<dbReference type="PRINTS" id="PR00081">
    <property type="entry name" value="GDHRDH"/>
</dbReference>
<dbReference type="InterPro" id="IPR002347">
    <property type="entry name" value="SDR_fam"/>
</dbReference>
<name>A0ABR0E3L9_ZASCE</name>
<organism evidence="3 4">
    <name type="scientific">Zasmidium cellare</name>
    <name type="common">Wine cellar mold</name>
    <name type="synonym">Racodium cellare</name>
    <dbReference type="NCBI Taxonomy" id="395010"/>
    <lineage>
        <taxon>Eukaryota</taxon>
        <taxon>Fungi</taxon>
        <taxon>Dikarya</taxon>
        <taxon>Ascomycota</taxon>
        <taxon>Pezizomycotina</taxon>
        <taxon>Dothideomycetes</taxon>
        <taxon>Dothideomycetidae</taxon>
        <taxon>Mycosphaerellales</taxon>
        <taxon>Mycosphaerellaceae</taxon>
        <taxon>Zasmidium</taxon>
    </lineage>
</organism>
<dbReference type="Pfam" id="PF13561">
    <property type="entry name" value="adh_short_C2"/>
    <property type="match status" value="1"/>
</dbReference>
<evidence type="ECO:0000313" key="4">
    <source>
        <dbReference type="Proteomes" id="UP001305779"/>
    </source>
</evidence>
<sequence length="266" mass="27991">MASLLKGAAFITGAGSGIGQYTAYALARHGVRQLALCDIRPEVLKDTASELRKNHGDDVQILNLEMDTSKEDSVHSAINDTVKAFSRLDIAVNNAGIGGTPKPTAENDFDDWQRVVSVNLNGVWLCQRAQLRQMLQQEPLIPPPRGNRGVIVNVASMLGLVASSPTTPACAYTASKHGVVGLTRTDGVTYASQGVRINAMCPGYIATPLLKSATASGVMSAEVAKVPQGRLGEMEEIADSIVYLASPMSSFMAGATLAVDGGYTAQ</sequence>
<dbReference type="PANTHER" id="PTHR24321:SF12">
    <property type="entry name" value="SHORT-CHAIN DEHYDROGENASE_REDUCTASE FAMILY, PUTATIVE (AFU_ORTHOLOGUE AFUA_5G14340)-RELATED"/>
    <property type="match status" value="1"/>
</dbReference>
<dbReference type="EMBL" id="JAXOVC010000011">
    <property type="protein sequence ID" value="KAK4496009.1"/>
    <property type="molecule type" value="Genomic_DNA"/>
</dbReference>
<dbReference type="Gene3D" id="3.40.50.720">
    <property type="entry name" value="NAD(P)-binding Rossmann-like Domain"/>
    <property type="match status" value="1"/>
</dbReference>
<comment type="caution">
    <text evidence="3">The sequence shown here is derived from an EMBL/GenBank/DDBJ whole genome shotgun (WGS) entry which is preliminary data.</text>
</comment>
<dbReference type="SUPFAM" id="SSF51735">
    <property type="entry name" value="NAD(P)-binding Rossmann-fold domains"/>
    <property type="match status" value="1"/>
</dbReference>
<comment type="similarity">
    <text evidence="1">Belongs to the short-chain dehydrogenases/reductases (SDR) family.</text>
</comment>
<evidence type="ECO:0000256" key="1">
    <source>
        <dbReference type="ARBA" id="ARBA00006484"/>
    </source>
</evidence>
<dbReference type="Proteomes" id="UP001305779">
    <property type="component" value="Unassembled WGS sequence"/>
</dbReference>